<evidence type="ECO:0000313" key="1">
    <source>
        <dbReference type="EMBL" id="AEG99390.1"/>
    </source>
</evidence>
<evidence type="ECO:0000313" key="2">
    <source>
        <dbReference type="Proteomes" id="UP000008881"/>
    </source>
</evidence>
<dbReference type="RefSeq" id="WP_015705910.1">
    <property type="nucleotide sequence ID" value="NC_015663.1"/>
</dbReference>
<protein>
    <submittedName>
        <fullName evidence="1">Uncharacterized protein</fullName>
    </submittedName>
</protein>
<dbReference type="OrthoDB" id="6625136at2"/>
<dbReference type="HOGENOM" id="CLU_2245725_0_0_6"/>
<reference evidence="1 2" key="1">
    <citation type="journal article" date="2012" name="J. Bacteriol.">
        <title>Complete genome sequence of Enterobacter aerogenes KCTC 2190.</title>
        <authorList>
            <person name="Shin S.H."/>
            <person name="Kim S."/>
            <person name="Kim J.Y."/>
            <person name="Lee S."/>
            <person name="Um Y."/>
            <person name="Oh M.K."/>
            <person name="Kim Y.R."/>
            <person name="Lee J."/>
            <person name="Yang K.S."/>
        </authorList>
    </citation>
    <scope>NUCLEOTIDE SEQUENCE [LARGE SCALE GENOMIC DNA]</scope>
    <source>
        <strain evidence="1 2">KCTC 2190</strain>
    </source>
</reference>
<dbReference type="KEGG" id="eae:EAE_22455"/>
<organism evidence="1 2">
    <name type="scientific">Klebsiella aerogenes (strain ATCC 13048 / DSM 30053 / CCUG 1429 / JCM 1235 / KCTC 2190 / NBRC 13534 / NCIMB 10102 / NCTC 10006 / CDC 819-56)</name>
    <name type="common">Enterobacter aerogenes</name>
    <dbReference type="NCBI Taxonomy" id="1028307"/>
    <lineage>
        <taxon>Bacteria</taxon>
        <taxon>Pseudomonadati</taxon>
        <taxon>Pseudomonadota</taxon>
        <taxon>Gammaproteobacteria</taxon>
        <taxon>Enterobacterales</taxon>
        <taxon>Enterobacteriaceae</taxon>
        <taxon>Klebsiella/Raoultella group</taxon>
        <taxon>Klebsiella</taxon>
    </lineage>
</organism>
<proteinExistence type="predicted"/>
<gene>
    <name evidence="1" type="ordered locus">EAE_22455</name>
</gene>
<sequence length="104" mass="12143">MLIDKKLPTPMYPTEEMGRRSKRNRWFVKEKGSDQPSDQSWYDWWKSRSLGLGESGHIAWRSTCIAKNAPDPFNPPDFFEVDFRAPDGKLYNLEFKLAPHGPNK</sequence>
<accession>A0A0H3FUA8</accession>
<dbReference type="AlphaFoldDB" id="A0A0H3FUA8"/>
<name>A0A0H3FUA8_KLEAK</name>
<dbReference type="Proteomes" id="UP000008881">
    <property type="component" value="Chromosome"/>
</dbReference>
<keyword evidence="2" id="KW-1185">Reference proteome</keyword>
<dbReference type="GeneID" id="93312656"/>
<dbReference type="EMBL" id="CP002824">
    <property type="protein sequence ID" value="AEG99390.1"/>
    <property type="molecule type" value="Genomic_DNA"/>
</dbReference>